<evidence type="ECO:0000256" key="4">
    <source>
        <dbReference type="ARBA" id="ARBA00022840"/>
    </source>
</evidence>
<sequence length="240" mass="26866">MANSPQTAVSTEAAILPTTGQFLDSGKTGVVHAIDSEKVPKEYHEGDEETELRVYRRLGQHPHIAKLLETRTDGSIVLERGISLRKICRAPSANEIPIQTKYLHSCGIVHADVGCSNWILTGEDHIKLIDFEGCSIDGDPADSCYEWFSYCRSEPRVSRQTDIFAFGCAIYEVLTGRPPYHELQESCEPSRQVEKLYVNQRFPDVAKLPLGQLMQRCWHGQISSMSEVIQELEAFLATLG</sequence>
<dbReference type="PANTHER" id="PTHR44329:SF288">
    <property type="entry name" value="MITOGEN-ACTIVATED PROTEIN KINASE KINASE KINASE 20"/>
    <property type="match status" value="1"/>
</dbReference>
<dbReference type="InterPro" id="IPR011009">
    <property type="entry name" value="Kinase-like_dom_sf"/>
</dbReference>
<evidence type="ECO:0000256" key="3">
    <source>
        <dbReference type="ARBA" id="ARBA00022777"/>
    </source>
</evidence>
<keyword evidence="1" id="KW-0808">Transferase</keyword>
<dbReference type="OrthoDB" id="1668230at2759"/>
<dbReference type="InterPro" id="IPR001245">
    <property type="entry name" value="Ser-Thr/Tyr_kinase_cat_dom"/>
</dbReference>
<reference evidence="6" key="1">
    <citation type="journal article" date="2020" name="Stud. Mycol.">
        <title>101 Dothideomycetes genomes: a test case for predicting lifestyles and emergence of pathogens.</title>
        <authorList>
            <person name="Haridas S."/>
            <person name="Albert R."/>
            <person name="Binder M."/>
            <person name="Bloem J."/>
            <person name="Labutti K."/>
            <person name="Salamov A."/>
            <person name="Andreopoulos B."/>
            <person name="Baker S."/>
            <person name="Barry K."/>
            <person name="Bills G."/>
            <person name="Bluhm B."/>
            <person name="Cannon C."/>
            <person name="Castanera R."/>
            <person name="Culley D."/>
            <person name="Daum C."/>
            <person name="Ezra D."/>
            <person name="Gonzalez J."/>
            <person name="Henrissat B."/>
            <person name="Kuo A."/>
            <person name="Liang C."/>
            <person name="Lipzen A."/>
            <person name="Lutzoni F."/>
            <person name="Magnuson J."/>
            <person name="Mondo S."/>
            <person name="Nolan M."/>
            <person name="Ohm R."/>
            <person name="Pangilinan J."/>
            <person name="Park H.-J."/>
            <person name="Ramirez L."/>
            <person name="Alfaro M."/>
            <person name="Sun H."/>
            <person name="Tritt A."/>
            <person name="Yoshinaga Y."/>
            <person name="Zwiers L.-H."/>
            <person name="Turgeon B."/>
            <person name="Goodwin S."/>
            <person name="Spatafora J."/>
            <person name="Crous P."/>
            <person name="Grigoriev I."/>
        </authorList>
    </citation>
    <scope>NUCLEOTIDE SEQUENCE</scope>
    <source>
        <strain evidence="6">ATCC 16933</strain>
    </source>
</reference>
<keyword evidence="7" id="KW-1185">Reference proteome</keyword>
<gene>
    <name evidence="6" type="ORF">BDY21DRAFT_403947</name>
</gene>
<dbReference type="GO" id="GO:0004674">
    <property type="term" value="F:protein serine/threonine kinase activity"/>
    <property type="evidence" value="ECO:0007669"/>
    <property type="project" value="TreeGrafter"/>
</dbReference>
<protein>
    <submittedName>
        <fullName evidence="6">Kinase-like domain-containing protein</fullName>
    </submittedName>
</protein>
<dbReference type="EMBL" id="MU001700">
    <property type="protein sequence ID" value="KAF2453010.1"/>
    <property type="molecule type" value="Genomic_DNA"/>
</dbReference>
<dbReference type="PROSITE" id="PS50011">
    <property type="entry name" value="PROTEIN_KINASE_DOM"/>
    <property type="match status" value="1"/>
</dbReference>
<evidence type="ECO:0000256" key="2">
    <source>
        <dbReference type="ARBA" id="ARBA00022741"/>
    </source>
</evidence>
<keyword evidence="3 6" id="KW-0418">Kinase</keyword>
<evidence type="ECO:0000313" key="6">
    <source>
        <dbReference type="EMBL" id="KAF2453010.1"/>
    </source>
</evidence>
<keyword evidence="4" id="KW-0067">ATP-binding</keyword>
<dbReference type="InterPro" id="IPR051681">
    <property type="entry name" value="Ser/Thr_Kinases-Pseudokinases"/>
</dbReference>
<proteinExistence type="predicted"/>
<organism evidence="6 7">
    <name type="scientific">Lineolata rhizophorae</name>
    <dbReference type="NCBI Taxonomy" id="578093"/>
    <lineage>
        <taxon>Eukaryota</taxon>
        <taxon>Fungi</taxon>
        <taxon>Dikarya</taxon>
        <taxon>Ascomycota</taxon>
        <taxon>Pezizomycotina</taxon>
        <taxon>Dothideomycetes</taxon>
        <taxon>Dothideomycetes incertae sedis</taxon>
        <taxon>Lineolatales</taxon>
        <taxon>Lineolataceae</taxon>
        <taxon>Lineolata</taxon>
    </lineage>
</organism>
<dbReference type="SUPFAM" id="SSF56112">
    <property type="entry name" value="Protein kinase-like (PK-like)"/>
    <property type="match status" value="1"/>
</dbReference>
<dbReference type="Pfam" id="PF07714">
    <property type="entry name" value="PK_Tyr_Ser-Thr"/>
    <property type="match status" value="1"/>
</dbReference>
<feature type="domain" description="Protein kinase" evidence="5">
    <location>
        <begin position="1"/>
        <end position="240"/>
    </location>
</feature>
<dbReference type="InterPro" id="IPR000719">
    <property type="entry name" value="Prot_kinase_dom"/>
</dbReference>
<dbReference type="Gene3D" id="1.10.510.10">
    <property type="entry name" value="Transferase(Phosphotransferase) domain 1"/>
    <property type="match status" value="1"/>
</dbReference>
<keyword evidence="2" id="KW-0547">Nucleotide-binding</keyword>
<accession>A0A6A6NMP2</accession>
<evidence type="ECO:0000256" key="1">
    <source>
        <dbReference type="ARBA" id="ARBA00022679"/>
    </source>
</evidence>
<evidence type="ECO:0000313" key="7">
    <source>
        <dbReference type="Proteomes" id="UP000799766"/>
    </source>
</evidence>
<dbReference type="GO" id="GO:0005524">
    <property type="term" value="F:ATP binding"/>
    <property type="evidence" value="ECO:0007669"/>
    <property type="project" value="UniProtKB-KW"/>
</dbReference>
<evidence type="ECO:0000259" key="5">
    <source>
        <dbReference type="PROSITE" id="PS50011"/>
    </source>
</evidence>
<dbReference type="Proteomes" id="UP000799766">
    <property type="component" value="Unassembled WGS sequence"/>
</dbReference>
<name>A0A6A6NMP2_9PEZI</name>
<dbReference type="PANTHER" id="PTHR44329">
    <property type="entry name" value="SERINE/THREONINE-PROTEIN KINASE TNNI3K-RELATED"/>
    <property type="match status" value="1"/>
</dbReference>
<dbReference type="AlphaFoldDB" id="A0A6A6NMP2"/>